<gene>
    <name evidence="1" type="ORF">M404DRAFT_1009119</name>
</gene>
<evidence type="ECO:0000313" key="1">
    <source>
        <dbReference type="EMBL" id="KIN93204.1"/>
    </source>
</evidence>
<dbReference type="AlphaFoldDB" id="A0A0C3MW97"/>
<reference evidence="2" key="2">
    <citation type="submission" date="2015-01" db="EMBL/GenBank/DDBJ databases">
        <title>Evolutionary Origins and Diversification of the Mycorrhizal Mutualists.</title>
        <authorList>
            <consortium name="DOE Joint Genome Institute"/>
            <consortium name="Mycorrhizal Genomics Consortium"/>
            <person name="Kohler A."/>
            <person name="Kuo A."/>
            <person name="Nagy L.G."/>
            <person name="Floudas D."/>
            <person name="Copeland A."/>
            <person name="Barry K.W."/>
            <person name="Cichocki N."/>
            <person name="Veneault-Fourrey C."/>
            <person name="LaButti K."/>
            <person name="Lindquist E.A."/>
            <person name="Lipzen A."/>
            <person name="Lundell T."/>
            <person name="Morin E."/>
            <person name="Murat C."/>
            <person name="Riley R."/>
            <person name="Ohm R."/>
            <person name="Sun H."/>
            <person name="Tunlid A."/>
            <person name="Henrissat B."/>
            <person name="Grigoriev I.V."/>
            <person name="Hibbett D.S."/>
            <person name="Martin F."/>
        </authorList>
    </citation>
    <scope>NUCLEOTIDE SEQUENCE [LARGE SCALE GENOMIC DNA]</scope>
    <source>
        <strain evidence="2">Marx 270</strain>
    </source>
</reference>
<organism evidence="1 2">
    <name type="scientific">Pisolithus tinctorius Marx 270</name>
    <dbReference type="NCBI Taxonomy" id="870435"/>
    <lineage>
        <taxon>Eukaryota</taxon>
        <taxon>Fungi</taxon>
        <taxon>Dikarya</taxon>
        <taxon>Basidiomycota</taxon>
        <taxon>Agaricomycotina</taxon>
        <taxon>Agaricomycetes</taxon>
        <taxon>Agaricomycetidae</taxon>
        <taxon>Boletales</taxon>
        <taxon>Sclerodermatineae</taxon>
        <taxon>Pisolithaceae</taxon>
        <taxon>Pisolithus</taxon>
    </lineage>
</organism>
<feature type="non-terminal residue" evidence="1">
    <location>
        <position position="59"/>
    </location>
</feature>
<dbReference type="InParanoid" id="A0A0C3MW97"/>
<protein>
    <submittedName>
        <fullName evidence="1">Uncharacterized protein</fullName>
    </submittedName>
</protein>
<accession>A0A0C3MW97</accession>
<name>A0A0C3MW97_PISTI</name>
<keyword evidence="2" id="KW-1185">Reference proteome</keyword>
<evidence type="ECO:0000313" key="2">
    <source>
        <dbReference type="Proteomes" id="UP000054217"/>
    </source>
</evidence>
<dbReference type="Proteomes" id="UP000054217">
    <property type="component" value="Unassembled WGS sequence"/>
</dbReference>
<sequence length="59" mass="6358">MVERALQSLIAILETSPAEVEGRLLAISVQSSVYSRSSYLASETGEDAISIAAFPYPRL</sequence>
<proteinExistence type="predicted"/>
<dbReference type="HOGENOM" id="CLU_2967414_0_0_1"/>
<reference evidence="1 2" key="1">
    <citation type="submission" date="2014-04" db="EMBL/GenBank/DDBJ databases">
        <authorList>
            <consortium name="DOE Joint Genome Institute"/>
            <person name="Kuo A."/>
            <person name="Kohler A."/>
            <person name="Costa M.D."/>
            <person name="Nagy L.G."/>
            <person name="Floudas D."/>
            <person name="Copeland A."/>
            <person name="Barry K.W."/>
            <person name="Cichocki N."/>
            <person name="Veneault-Fourrey C."/>
            <person name="LaButti K."/>
            <person name="Lindquist E.A."/>
            <person name="Lipzen A."/>
            <person name="Lundell T."/>
            <person name="Morin E."/>
            <person name="Murat C."/>
            <person name="Sun H."/>
            <person name="Tunlid A."/>
            <person name="Henrissat B."/>
            <person name="Grigoriev I.V."/>
            <person name="Hibbett D.S."/>
            <person name="Martin F."/>
            <person name="Nordberg H.P."/>
            <person name="Cantor M.N."/>
            <person name="Hua S.X."/>
        </authorList>
    </citation>
    <scope>NUCLEOTIDE SEQUENCE [LARGE SCALE GENOMIC DNA]</scope>
    <source>
        <strain evidence="1 2">Marx 270</strain>
    </source>
</reference>
<dbReference type="EMBL" id="KN832200">
    <property type="protein sequence ID" value="KIN93204.1"/>
    <property type="molecule type" value="Genomic_DNA"/>
</dbReference>